<evidence type="ECO:0000313" key="2">
    <source>
        <dbReference type="EMBL" id="KKM83524.1"/>
    </source>
</evidence>
<sequence>MKSTFVCLHCGRTCKCNPCVKNQKYCSRKECQQARRSARKKERYKNDPAYRKKQLESQKAWRKRRPSHEYQRDYRESRPEYVKRNREQQKERNKKRQKRTESMIVNGTSLSLQSSNDESYAIFKVKNEKIVNGTSFMAQMQILSREEAILLQNSV</sequence>
<protein>
    <submittedName>
        <fullName evidence="2">Uncharacterized protein</fullName>
    </submittedName>
</protein>
<reference evidence="2" key="1">
    <citation type="journal article" date="2015" name="Nature">
        <title>Complex archaea that bridge the gap between prokaryotes and eukaryotes.</title>
        <authorList>
            <person name="Spang A."/>
            <person name="Saw J.H."/>
            <person name="Jorgensen S.L."/>
            <person name="Zaremba-Niedzwiedzka K."/>
            <person name="Martijn J."/>
            <person name="Lind A.E."/>
            <person name="van Eijk R."/>
            <person name="Schleper C."/>
            <person name="Guy L."/>
            <person name="Ettema T.J."/>
        </authorList>
    </citation>
    <scope>NUCLEOTIDE SEQUENCE</scope>
</reference>
<feature type="compositionally biased region" description="Basic and acidic residues" evidence="1">
    <location>
        <begin position="67"/>
        <end position="91"/>
    </location>
</feature>
<accession>A0A0F9KN24</accession>
<feature type="region of interest" description="Disordered" evidence="1">
    <location>
        <begin position="37"/>
        <end position="103"/>
    </location>
</feature>
<name>A0A0F9KN24_9ZZZZ</name>
<feature type="compositionally biased region" description="Basic and acidic residues" evidence="1">
    <location>
        <begin position="44"/>
        <end position="56"/>
    </location>
</feature>
<dbReference type="EMBL" id="LAZR01007701">
    <property type="protein sequence ID" value="KKM83524.1"/>
    <property type="molecule type" value="Genomic_DNA"/>
</dbReference>
<dbReference type="AlphaFoldDB" id="A0A0F9KN24"/>
<comment type="caution">
    <text evidence="2">The sequence shown here is derived from an EMBL/GenBank/DDBJ whole genome shotgun (WGS) entry which is preliminary data.</text>
</comment>
<organism evidence="2">
    <name type="scientific">marine sediment metagenome</name>
    <dbReference type="NCBI Taxonomy" id="412755"/>
    <lineage>
        <taxon>unclassified sequences</taxon>
        <taxon>metagenomes</taxon>
        <taxon>ecological metagenomes</taxon>
    </lineage>
</organism>
<proteinExistence type="predicted"/>
<gene>
    <name evidence="2" type="ORF">LCGC14_1308570</name>
</gene>
<evidence type="ECO:0000256" key="1">
    <source>
        <dbReference type="SAM" id="MobiDB-lite"/>
    </source>
</evidence>